<evidence type="ECO:0000313" key="2">
    <source>
        <dbReference type="EMBL" id="RDB69188.1"/>
    </source>
</evidence>
<dbReference type="AlphaFoldDB" id="A0A369ME21"/>
<protein>
    <submittedName>
        <fullName evidence="2">Uncharacterized protein</fullName>
    </submittedName>
</protein>
<keyword evidence="1" id="KW-1133">Transmembrane helix</keyword>
<comment type="caution">
    <text evidence="2">The sequence shown here is derived from an EMBL/GenBank/DDBJ whole genome shotgun (WGS) entry which is preliminary data.</text>
</comment>
<name>A0A369ME21_EGGLN</name>
<proteinExistence type="predicted"/>
<organism evidence="2 3">
    <name type="scientific">Eggerthella lenta</name>
    <name type="common">Eubacterium lentum</name>
    <dbReference type="NCBI Taxonomy" id="84112"/>
    <lineage>
        <taxon>Bacteria</taxon>
        <taxon>Bacillati</taxon>
        <taxon>Actinomycetota</taxon>
        <taxon>Coriobacteriia</taxon>
        <taxon>Eggerthellales</taxon>
        <taxon>Eggerthellaceae</taxon>
        <taxon>Eggerthella</taxon>
    </lineage>
</organism>
<sequence length="299" mass="33710">MKNFIIAASPRVVLGWMQKNTKKESLMSAARSRIARTLIGAACIGAATCAFVWFAFQFAPGEPRERTVGDESYASSIEASGNSRYVAEGIVDIPFGQTYKTDGLTWGKWFSVSEDERSSWSDEEREQRLASESYLYDSSGIEFAAQGLKTVSLEAFAEWYPHYAETTGYTEARKHECKVLLVDITMTNMSDRAQTLPHFVLWSEDANGANDTLENGIGNDKYLFEELYGESSERGLVEKHLPDDWNVLEPGETRSWTVPSLIYEKTFRDPAAYENIDPSRFCVALADYDPPTIYRLWLG</sequence>
<keyword evidence="1" id="KW-0812">Transmembrane</keyword>
<dbReference type="Proteomes" id="UP000253970">
    <property type="component" value="Unassembled WGS sequence"/>
</dbReference>
<gene>
    <name evidence="2" type="ORF">C1875_10045</name>
</gene>
<evidence type="ECO:0000256" key="1">
    <source>
        <dbReference type="SAM" id="Phobius"/>
    </source>
</evidence>
<evidence type="ECO:0000313" key="3">
    <source>
        <dbReference type="Proteomes" id="UP000253970"/>
    </source>
</evidence>
<accession>A0A369ME21</accession>
<feature type="transmembrane region" description="Helical" evidence="1">
    <location>
        <begin position="37"/>
        <end position="56"/>
    </location>
</feature>
<keyword evidence="1" id="KW-0472">Membrane</keyword>
<reference evidence="2 3" key="1">
    <citation type="journal article" date="2018" name="Elife">
        <title>Discovery and characterization of a prevalent human gut bacterial enzyme sufficient for the inactivation of a family of plant toxins.</title>
        <authorList>
            <person name="Koppel N."/>
            <person name="Bisanz J.E."/>
            <person name="Pandelia M.E."/>
            <person name="Turnbaugh P.J."/>
            <person name="Balskus E.P."/>
        </authorList>
    </citation>
    <scope>NUCLEOTIDE SEQUENCE [LARGE SCALE GENOMIC DNA]</scope>
    <source>
        <strain evidence="2 3">W1 BHI 6</strain>
    </source>
</reference>
<dbReference type="EMBL" id="PPTU01000015">
    <property type="protein sequence ID" value="RDB69188.1"/>
    <property type="molecule type" value="Genomic_DNA"/>
</dbReference>